<dbReference type="GO" id="GO:0006629">
    <property type="term" value="P:lipid metabolic process"/>
    <property type="evidence" value="ECO:0007669"/>
    <property type="project" value="InterPro"/>
</dbReference>
<dbReference type="InterPro" id="IPR029058">
    <property type="entry name" value="AB_hydrolase_fold"/>
</dbReference>
<dbReference type="EMBL" id="CAJOAY010001021">
    <property type="protein sequence ID" value="CAF3778694.1"/>
    <property type="molecule type" value="Genomic_DNA"/>
</dbReference>
<dbReference type="CDD" id="cd00519">
    <property type="entry name" value="Lipase_3"/>
    <property type="match status" value="1"/>
</dbReference>
<dbReference type="EMBL" id="CAJNON010000817">
    <property type="protein sequence ID" value="CAF1385076.1"/>
    <property type="molecule type" value="Genomic_DNA"/>
</dbReference>
<evidence type="ECO:0000256" key="1">
    <source>
        <dbReference type="SAM" id="SignalP"/>
    </source>
</evidence>
<gene>
    <name evidence="4" type="ORF">OKA104_LOCUS17249</name>
    <name evidence="3" type="ORF">VCS650_LOCUS35624</name>
</gene>
<evidence type="ECO:0000313" key="4">
    <source>
        <dbReference type="EMBL" id="CAF3778694.1"/>
    </source>
</evidence>
<dbReference type="Gene3D" id="3.40.50.1820">
    <property type="entry name" value="alpha/beta hydrolase"/>
    <property type="match status" value="1"/>
</dbReference>
<evidence type="ECO:0000313" key="3">
    <source>
        <dbReference type="EMBL" id="CAF1385076.1"/>
    </source>
</evidence>
<sequence length="620" mass="69922">MGNNLLLILLTAFLPQVIGNDLVPIYDEDTSRSAMFYSAAAYCNPLTLLQWNCGTACFRNPGILTVRPIFHASAKSYTFGYITYNPLTNKIIVAFRGTNGLPTDSVTFATLQSFLNWKTNFGYKMLTYENGGKVHRGFLKAYNALKNQVRSSVKFLLEMFPQAEILVTGHSLGGALATLAAVDLKQQYRSTKIQVFTFGSPRVGNRDFVKYAYKLFPLGTVYRIVNADDIVPHVPTLLQRYIHVGIEIWYPNQNDLTYRQCILDPSISIFEDPACSSTQILNLGISSHLQYLMYPITSLCSIEESDGCLVNSDNLSSFNIRISRDVLVEASMNETRVALPRIAKRSTVCPGNCNIYGCNVTTGICHDKCINSSKWWGSRCDQPCLGNCNAYGCRQDNGLCDDKCRDPVKWWGKQCDKRCGGHCDRYGCRQDNGQCDNGCSDRSKWWEPKCCNKPCMGHCDIFGCRTENGLCANHCLDPKKWWGKQCDQVCQGHCDIFGCRQENGLCANHCLEPVKWWGKQCDQVCQGHCNWFGCRQEDGLCEDKCLDPMKWWGKQCDQVCQGHCNWFGCRQEDGLCEDKCLDPVKWWGSRCDLPCLFCDFFGCNKDTGACINNARLSFIS</sequence>
<dbReference type="Proteomes" id="UP000663891">
    <property type="component" value="Unassembled WGS sequence"/>
</dbReference>
<accession>A0A819A9J1</accession>
<reference evidence="4" key="1">
    <citation type="submission" date="2021-02" db="EMBL/GenBank/DDBJ databases">
        <authorList>
            <person name="Nowell W R."/>
        </authorList>
    </citation>
    <scope>NUCLEOTIDE SEQUENCE</scope>
</reference>
<evidence type="ECO:0000313" key="5">
    <source>
        <dbReference type="Proteomes" id="UP000663881"/>
    </source>
</evidence>
<feature type="domain" description="Fungal lipase-type" evidence="2">
    <location>
        <begin position="93"/>
        <end position="237"/>
    </location>
</feature>
<feature type="chain" id="PRO_5035617466" description="Fungal lipase-type domain-containing protein" evidence="1">
    <location>
        <begin position="20"/>
        <end position="620"/>
    </location>
</feature>
<dbReference type="AlphaFoldDB" id="A0A819A9J1"/>
<dbReference type="InterPro" id="IPR051218">
    <property type="entry name" value="Sec_MonoDiacylglyc_Lipase"/>
</dbReference>
<dbReference type="PANTHER" id="PTHR45856">
    <property type="entry name" value="ALPHA/BETA-HYDROLASES SUPERFAMILY PROTEIN"/>
    <property type="match status" value="1"/>
</dbReference>
<dbReference type="Proteomes" id="UP000663881">
    <property type="component" value="Unassembled WGS sequence"/>
</dbReference>
<dbReference type="PANTHER" id="PTHR45856:SF25">
    <property type="entry name" value="FUNGAL LIPASE-LIKE DOMAIN-CONTAINING PROTEIN"/>
    <property type="match status" value="1"/>
</dbReference>
<protein>
    <recommendedName>
        <fullName evidence="2">Fungal lipase-type domain-containing protein</fullName>
    </recommendedName>
</protein>
<evidence type="ECO:0000259" key="2">
    <source>
        <dbReference type="Pfam" id="PF01764"/>
    </source>
</evidence>
<feature type="signal peptide" evidence="1">
    <location>
        <begin position="1"/>
        <end position="19"/>
    </location>
</feature>
<dbReference type="Pfam" id="PF01764">
    <property type="entry name" value="Lipase_3"/>
    <property type="match status" value="1"/>
</dbReference>
<proteinExistence type="predicted"/>
<keyword evidence="1" id="KW-0732">Signal</keyword>
<comment type="caution">
    <text evidence="4">The sequence shown here is derived from an EMBL/GenBank/DDBJ whole genome shotgun (WGS) entry which is preliminary data.</text>
</comment>
<organism evidence="4 5">
    <name type="scientific">Adineta steineri</name>
    <dbReference type="NCBI Taxonomy" id="433720"/>
    <lineage>
        <taxon>Eukaryota</taxon>
        <taxon>Metazoa</taxon>
        <taxon>Spiralia</taxon>
        <taxon>Gnathifera</taxon>
        <taxon>Rotifera</taxon>
        <taxon>Eurotatoria</taxon>
        <taxon>Bdelloidea</taxon>
        <taxon>Adinetida</taxon>
        <taxon>Adinetidae</taxon>
        <taxon>Adineta</taxon>
    </lineage>
</organism>
<dbReference type="InterPro" id="IPR002921">
    <property type="entry name" value="Fungal_lipase-type"/>
</dbReference>
<name>A0A819A9J1_9BILA</name>
<dbReference type="SUPFAM" id="SSF53474">
    <property type="entry name" value="alpha/beta-Hydrolases"/>
    <property type="match status" value="1"/>
</dbReference>
<dbReference type="OrthoDB" id="10019448at2759"/>